<gene>
    <name evidence="3" type="ORF">Lwor_2073</name>
</gene>
<dbReference type="EMBL" id="LNZC01000027">
    <property type="protein sequence ID" value="KTD76848.1"/>
    <property type="molecule type" value="Genomic_DNA"/>
</dbReference>
<dbReference type="AlphaFoldDB" id="A0A0W1A6M0"/>
<evidence type="ECO:0000259" key="2">
    <source>
        <dbReference type="PROSITE" id="PS50011"/>
    </source>
</evidence>
<dbReference type="InterPro" id="IPR008271">
    <property type="entry name" value="Ser/Thr_kinase_AS"/>
</dbReference>
<dbReference type="PROSITE" id="PS00108">
    <property type="entry name" value="PROTEIN_KINASE_ST"/>
    <property type="match status" value="1"/>
</dbReference>
<dbReference type="SUPFAM" id="SSF56112">
    <property type="entry name" value="Protein kinase-like (PK-like)"/>
    <property type="match status" value="1"/>
</dbReference>
<dbReference type="InterPro" id="IPR000719">
    <property type="entry name" value="Prot_kinase_dom"/>
</dbReference>
<dbReference type="OrthoDB" id="9801841at2"/>
<dbReference type="InterPro" id="IPR011009">
    <property type="entry name" value="Kinase-like_dom_sf"/>
</dbReference>
<evidence type="ECO:0000256" key="1">
    <source>
        <dbReference type="SAM" id="MobiDB-lite"/>
    </source>
</evidence>
<dbReference type="GO" id="GO:0004672">
    <property type="term" value="F:protein kinase activity"/>
    <property type="evidence" value="ECO:0007669"/>
    <property type="project" value="InterPro"/>
</dbReference>
<dbReference type="SMART" id="SM00220">
    <property type="entry name" value="S_TKc"/>
    <property type="match status" value="1"/>
</dbReference>
<dbReference type="Gene3D" id="1.10.510.10">
    <property type="entry name" value="Transferase(Phosphotransferase) domain 1"/>
    <property type="match status" value="1"/>
</dbReference>
<organism evidence="3 4">
    <name type="scientific">Legionella worsleiensis</name>
    <dbReference type="NCBI Taxonomy" id="45076"/>
    <lineage>
        <taxon>Bacteria</taxon>
        <taxon>Pseudomonadati</taxon>
        <taxon>Pseudomonadota</taxon>
        <taxon>Gammaproteobacteria</taxon>
        <taxon>Legionellales</taxon>
        <taxon>Legionellaceae</taxon>
        <taxon>Legionella</taxon>
    </lineage>
</organism>
<feature type="compositionally biased region" description="Low complexity" evidence="1">
    <location>
        <begin position="385"/>
        <end position="394"/>
    </location>
</feature>
<dbReference type="STRING" id="45076.Lwor_2073"/>
<dbReference type="PROSITE" id="PS50011">
    <property type="entry name" value="PROTEIN_KINASE_DOM"/>
    <property type="match status" value="1"/>
</dbReference>
<dbReference type="PANTHER" id="PTHR24362:SF309">
    <property type="entry name" value="PROTEIN KINASE DOMAIN-CONTAINING PROTEIN"/>
    <property type="match status" value="1"/>
</dbReference>
<proteinExistence type="predicted"/>
<evidence type="ECO:0000313" key="3">
    <source>
        <dbReference type="EMBL" id="KTD76848.1"/>
    </source>
</evidence>
<feature type="region of interest" description="Disordered" evidence="1">
    <location>
        <begin position="385"/>
        <end position="411"/>
    </location>
</feature>
<protein>
    <recommendedName>
        <fullName evidence="2">Protein kinase domain-containing protein</fullName>
    </recommendedName>
</protein>
<keyword evidence="4" id="KW-1185">Reference proteome</keyword>
<reference evidence="3 4" key="1">
    <citation type="submission" date="2015-11" db="EMBL/GenBank/DDBJ databases">
        <title>Genomic analysis of 38 Legionella species identifies large and diverse effector repertoires.</title>
        <authorList>
            <person name="Burstein D."/>
            <person name="Amaro F."/>
            <person name="Zusman T."/>
            <person name="Lifshitz Z."/>
            <person name="Cohen O."/>
            <person name="Gilbert J.A."/>
            <person name="Pupko T."/>
            <person name="Shuman H.A."/>
            <person name="Segal G."/>
        </authorList>
    </citation>
    <scope>NUCLEOTIDE SEQUENCE [LARGE SCALE GENOMIC DNA]</scope>
    <source>
        <strain evidence="3 4">ATCC 49508</strain>
    </source>
</reference>
<feature type="domain" description="Protein kinase" evidence="2">
    <location>
        <begin position="74"/>
        <end position="349"/>
    </location>
</feature>
<dbReference type="PATRIC" id="fig|45076.6.peg.2270"/>
<dbReference type="RefSeq" id="WP_058493837.1">
    <property type="nucleotide sequence ID" value="NZ_CBCRUR010000031.1"/>
</dbReference>
<sequence>MTDYIINPTKFRTPHADAESKEALIELIKTTPSPFLVSGYYPITFKEKPALIYLTHSLLIRQRAHNSAGCRIEVLQHKKPIKGGFSSIYTSLGVLLPESDYLFKRRREPKSRICKIIPITESFDEKMIEQESSYTQMNQLLHCKKPVFDSKQGYLVMKKVGNHDLFDFLNALDARTITLSIEQKLHLTHAIIRAVKEQVHDLGMIHTDLKPENIMVDEKTLDAVVIDYGFAQPINEPLEDDSVHGSLLYLAPEILFDNTRSIKSDSFALGLTIAQIWGYLFEIEITPDTEFSDAYEFLKNRTWTHLFEHVELSTSLKHKMIQVFDALTEFEPRNRIVSAHALQLWEDIINEFKASQGHSMEPKPPAQKSTLSRSPLFFSLASCASSSSASSSSDDAQKSADPLSSWRRDSC</sequence>
<dbReference type="Pfam" id="PF00069">
    <property type="entry name" value="Pkinase"/>
    <property type="match status" value="1"/>
</dbReference>
<accession>A0A0W1A6M0</accession>
<comment type="caution">
    <text evidence="3">The sequence shown here is derived from an EMBL/GenBank/DDBJ whole genome shotgun (WGS) entry which is preliminary data.</text>
</comment>
<evidence type="ECO:0000313" key="4">
    <source>
        <dbReference type="Proteomes" id="UP000054662"/>
    </source>
</evidence>
<name>A0A0W1A6M0_9GAMM</name>
<dbReference type="PANTHER" id="PTHR24362">
    <property type="entry name" value="SERINE/THREONINE-PROTEIN KINASE NEK"/>
    <property type="match status" value="1"/>
</dbReference>
<dbReference type="GO" id="GO:0005524">
    <property type="term" value="F:ATP binding"/>
    <property type="evidence" value="ECO:0007669"/>
    <property type="project" value="InterPro"/>
</dbReference>
<dbReference type="Proteomes" id="UP000054662">
    <property type="component" value="Unassembled WGS sequence"/>
</dbReference>